<dbReference type="Proteomes" id="UP000825729">
    <property type="component" value="Unassembled WGS sequence"/>
</dbReference>
<dbReference type="AlphaFoldDB" id="A0AAV7E0J1"/>
<proteinExistence type="predicted"/>
<evidence type="ECO:0000256" key="1">
    <source>
        <dbReference type="SAM" id="Coils"/>
    </source>
</evidence>
<name>A0AAV7E0J1_ARIFI</name>
<feature type="coiled-coil region" evidence="1">
    <location>
        <begin position="70"/>
        <end position="118"/>
    </location>
</feature>
<reference evidence="2 3" key="1">
    <citation type="submission" date="2021-07" db="EMBL/GenBank/DDBJ databases">
        <title>The Aristolochia fimbriata genome: insights into angiosperm evolution, floral development and chemical biosynthesis.</title>
        <authorList>
            <person name="Jiao Y."/>
        </authorList>
    </citation>
    <scope>NUCLEOTIDE SEQUENCE [LARGE SCALE GENOMIC DNA]</scope>
    <source>
        <strain evidence="2">IBCAS-2021</strain>
        <tissue evidence="2">Leaf</tissue>
    </source>
</reference>
<organism evidence="2 3">
    <name type="scientific">Aristolochia fimbriata</name>
    <name type="common">White veined hardy Dutchman's pipe vine</name>
    <dbReference type="NCBI Taxonomy" id="158543"/>
    <lineage>
        <taxon>Eukaryota</taxon>
        <taxon>Viridiplantae</taxon>
        <taxon>Streptophyta</taxon>
        <taxon>Embryophyta</taxon>
        <taxon>Tracheophyta</taxon>
        <taxon>Spermatophyta</taxon>
        <taxon>Magnoliopsida</taxon>
        <taxon>Magnoliidae</taxon>
        <taxon>Piperales</taxon>
        <taxon>Aristolochiaceae</taxon>
        <taxon>Aristolochia</taxon>
    </lineage>
</organism>
<keyword evidence="3" id="KW-1185">Reference proteome</keyword>
<gene>
    <name evidence="2" type="ORF">H6P81_018249</name>
</gene>
<evidence type="ECO:0000313" key="3">
    <source>
        <dbReference type="Proteomes" id="UP000825729"/>
    </source>
</evidence>
<keyword evidence="1" id="KW-0175">Coiled coil</keyword>
<evidence type="ECO:0000313" key="2">
    <source>
        <dbReference type="EMBL" id="KAG9442395.1"/>
    </source>
</evidence>
<accession>A0AAV7E0J1</accession>
<dbReference type="EMBL" id="JAINDJ010000007">
    <property type="protein sequence ID" value="KAG9442395.1"/>
    <property type="molecule type" value="Genomic_DNA"/>
</dbReference>
<protein>
    <submittedName>
        <fullName evidence="2">Uncharacterized protein</fullName>
    </submittedName>
</protein>
<sequence length="124" mass="13848">MLSPDVAHDSSLATNVKFVINRLQEVGHDVTHLRGYAQRLQALTEAESLVGEKTSRILRDSVESKAREALDMLSSKLENAKITLDEVFEDLSQAKLDQEDAHERLELAREQAQSADTKVVYLAT</sequence>
<comment type="caution">
    <text evidence="2">The sequence shown here is derived from an EMBL/GenBank/DDBJ whole genome shotgun (WGS) entry which is preliminary data.</text>
</comment>